<evidence type="ECO:0000259" key="4">
    <source>
        <dbReference type="PROSITE" id="PS50995"/>
    </source>
</evidence>
<dbReference type="Proteomes" id="UP000198733">
    <property type="component" value="Unassembled WGS sequence"/>
</dbReference>
<accession>A0A1H9BY70</accession>
<dbReference type="PROSITE" id="PS50995">
    <property type="entry name" value="HTH_MARR_2"/>
    <property type="match status" value="1"/>
</dbReference>
<feature type="domain" description="HTH marR-type" evidence="4">
    <location>
        <begin position="6"/>
        <end position="138"/>
    </location>
</feature>
<dbReference type="Gene3D" id="1.10.10.10">
    <property type="entry name" value="Winged helix-like DNA-binding domain superfamily/Winged helix DNA-binding domain"/>
    <property type="match status" value="1"/>
</dbReference>
<keyword evidence="1" id="KW-0805">Transcription regulation</keyword>
<name>A0A1H9BY70_9BACI</name>
<proteinExistence type="predicted"/>
<keyword evidence="3" id="KW-0804">Transcription</keyword>
<dbReference type="PANTHER" id="PTHR42756">
    <property type="entry name" value="TRANSCRIPTIONAL REGULATOR, MARR"/>
    <property type="match status" value="1"/>
</dbReference>
<gene>
    <name evidence="5" type="ORF">SAMN05216232_1364</name>
</gene>
<keyword evidence="2" id="KW-0238">DNA-binding</keyword>
<dbReference type="PRINTS" id="PR00598">
    <property type="entry name" value="HTHMARR"/>
</dbReference>
<reference evidence="5 6" key="1">
    <citation type="submission" date="2016-10" db="EMBL/GenBank/DDBJ databases">
        <authorList>
            <person name="Varghese N."/>
            <person name="Submissions S."/>
        </authorList>
    </citation>
    <scope>NUCLEOTIDE SEQUENCE [LARGE SCALE GENOMIC DNA]</scope>
    <source>
        <strain evidence="5 6">CGMCC 1.7734</strain>
    </source>
</reference>
<comment type="caution">
    <text evidence="5">The sequence shown here is derived from an EMBL/GenBank/DDBJ whole genome shotgun (WGS) entry which is preliminary data.</text>
</comment>
<evidence type="ECO:0000256" key="3">
    <source>
        <dbReference type="ARBA" id="ARBA00023163"/>
    </source>
</evidence>
<protein>
    <submittedName>
        <fullName evidence="5">Transcriptional regulator, MarR family</fullName>
    </submittedName>
</protein>
<dbReference type="InterPro" id="IPR036388">
    <property type="entry name" value="WH-like_DNA-bd_sf"/>
</dbReference>
<dbReference type="EMBL" id="FOEH01000001">
    <property type="protein sequence ID" value="SEP93338.1"/>
    <property type="molecule type" value="Genomic_DNA"/>
</dbReference>
<evidence type="ECO:0000256" key="2">
    <source>
        <dbReference type="ARBA" id="ARBA00023125"/>
    </source>
</evidence>
<keyword evidence="6" id="KW-1185">Reference proteome</keyword>
<dbReference type="PANTHER" id="PTHR42756:SF1">
    <property type="entry name" value="TRANSCRIPTIONAL REPRESSOR OF EMRAB OPERON"/>
    <property type="match status" value="1"/>
</dbReference>
<evidence type="ECO:0000313" key="5">
    <source>
        <dbReference type="EMBL" id="SEP93338.1"/>
    </source>
</evidence>
<organism evidence="5 6">
    <name type="scientific">Virgibacillus subterraneus</name>
    <dbReference type="NCBI Taxonomy" id="621109"/>
    <lineage>
        <taxon>Bacteria</taxon>
        <taxon>Bacillati</taxon>
        <taxon>Bacillota</taxon>
        <taxon>Bacilli</taxon>
        <taxon>Bacillales</taxon>
        <taxon>Bacillaceae</taxon>
        <taxon>Virgibacillus</taxon>
    </lineage>
</organism>
<dbReference type="Pfam" id="PF01047">
    <property type="entry name" value="MarR"/>
    <property type="match status" value="1"/>
</dbReference>
<dbReference type="InterPro" id="IPR000835">
    <property type="entry name" value="HTH_MarR-typ"/>
</dbReference>
<evidence type="ECO:0000313" key="6">
    <source>
        <dbReference type="Proteomes" id="UP000198733"/>
    </source>
</evidence>
<sequence>MTMSMDKAIGSASVRLSKKITRIINYYLKSFNITTEQWSVLRTLNESGQVTQKVLSERADKDQATLTKILDLLEKHEYVYRVRNPEDRRSFFINITERGSQLVEEVGPYLEEIYIKIINDIGKDQLAIFQEVLHSLESNIDSQLDEANN</sequence>
<dbReference type="SMART" id="SM00347">
    <property type="entry name" value="HTH_MARR"/>
    <property type="match status" value="1"/>
</dbReference>
<evidence type="ECO:0000256" key="1">
    <source>
        <dbReference type="ARBA" id="ARBA00023015"/>
    </source>
</evidence>
<dbReference type="PROSITE" id="PS01117">
    <property type="entry name" value="HTH_MARR_1"/>
    <property type="match status" value="1"/>
</dbReference>
<dbReference type="InterPro" id="IPR036390">
    <property type="entry name" value="WH_DNA-bd_sf"/>
</dbReference>
<dbReference type="SUPFAM" id="SSF46785">
    <property type="entry name" value="Winged helix' DNA-binding domain"/>
    <property type="match status" value="1"/>
</dbReference>
<dbReference type="InterPro" id="IPR023187">
    <property type="entry name" value="Tscrpt_reg_MarR-type_CS"/>
</dbReference>